<dbReference type="Proteomes" id="UP000094378">
    <property type="component" value="Chromosome"/>
</dbReference>
<dbReference type="RefSeq" id="WP_069117473.1">
    <property type="nucleotide sequence ID" value="NZ_CP017015.1"/>
</dbReference>
<evidence type="ECO:0000313" key="1">
    <source>
        <dbReference type="EMBL" id="AOG61052.1"/>
    </source>
</evidence>
<name>A0A1B3SM97_9MOLU</name>
<protein>
    <submittedName>
        <fullName evidence="1">Uncharacterized protein</fullName>
    </submittedName>
</protein>
<keyword evidence="2" id="KW-1185">Reference proteome</keyword>
<dbReference type="STRING" id="216938.SHELI_v1c11050"/>
<reference evidence="1 2" key="1">
    <citation type="submission" date="2016-08" db="EMBL/GenBank/DDBJ databases">
        <title>Complete genome sequence of Spiroplasma helicoides TABS-2 (DSM 22551).</title>
        <authorList>
            <person name="Shen W.-Y."/>
            <person name="Lo W.-S."/>
            <person name="Lai Y.-C."/>
            <person name="Kuo C.-H."/>
        </authorList>
    </citation>
    <scope>NUCLEOTIDE SEQUENCE [LARGE SCALE GENOMIC DNA]</scope>
    <source>
        <strain evidence="1 2">TABS-2</strain>
    </source>
</reference>
<dbReference type="OrthoDB" id="391570at2"/>
<sequence length="619" mass="73526">MSYSIKNARFVNKKVIPPLINFEVNSGNMTTIVSSEAKLLKQFKKILEGRYLVDSGTFKVDGYDKVNRLWTKKKLAIIKAGNRFFRKWPEKFWLHSSLLFNKDFYNQAKINYYNTKFSYLSFATSKSNKTDLEMRDKVDKMVEKFISNSCEIEEQWLNEFLKQIISFNENKLNDNIDEISEHILIILKDYYYLVENNNNLELLQTFLQSLWDKVYSFIDLNSLCTCQYKAKKSKDKKVRKKAKELSFKQHNFVIRKQLKIIDLKISTIKRKLSKNRFTINGLKKQIFFELSKVDNQKYKKFRKIDDMFSWRQLSIDQRFEFKQKQEKMFFEGLSDESTMIRGKIVEIIHKYHQSLLSGEVEFGNKKNFNKELKEYKSKIETISKQATIWINSTVEELGMNFSLGVKTFKVSALYSIYLKILESIYLKKYNIILYNSLSNLSKTDYDELINVLKNLKIINKKFCVIFMEKNLENIYDLKQKLFLVEEAQITELSFDMLLKSKWNTFGSGVFHNKNRIPYSYNEKHLFIFNDKIKTTNSKFHEKGQLLLNPLSISTSKRKIEGQYIEVKGKVQPTTEFRDEKVYQMQCDDGHKLFFYSSEKIESKKSISVYFSEDAILEIL</sequence>
<organism evidence="1 2">
    <name type="scientific">Spiroplasma helicoides</name>
    <dbReference type="NCBI Taxonomy" id="216938"/>
    <lineage>
        <taxon>Bacteria</taxon>
        <taxon>Bacillati</taxon>
        <taxon>Mycoplasmatota</taxon>
        <taxon>Mollicutes</taxon>
        <taxon>Entomoplasmatales</taxon>
        <taxon>Spiroplasmataceae</taxon>
        <taxon>Spiroplasma</taxon>
    </lineage>
</organism>
<accession>A0A1B3SM97</accession>
<evidence type="ECO:0000313" key="2">
    <source>
        <dbReference type="Proteomes" id="UP000094378"/>
    </source>
</evidence>
<dbReference type="AlphaFoldDB" id="A0A1B3SM97"/>
<dbReference type="EMBL" id="CP017015">
    <property type="protein sequence ID" value="AOG61052.1"/>
    <property type="molecule type" value="Genomic_DNA"/>
</dbReference>
<proteinExistence type="predicted"/>
<dbReference type="KEGG" id="shj:SHELI_v1c11050"/>
<gene>
    <name evidence="1" type="ORF">SHELI_v1c11050</name>
</gene>